<feature type="transmembrane region" description="Helical" evidence="1">
    <location>
        <begin position="47"/>
        <end position="64"/>
    </location>
</feature>
<protein>
    <recommendedName>
        <fullName evidence="4">Yip1 domain-containing protein</fullName>
    </recommendedName>
</protein>
<feature type="transmembrane region" description="Helical" evidence="1">
    <location>
        <begin position="84"/>
        <end position="101"/>
    </location>
</feature>
<evidence type="ECO:0008006" key="4">
    <source>
        <dbReference type="Google" id="ProtNLM"/>
    </source>
</evidence>
<proteinExistence type="predicted"/>
<keyword evidence="3" id="KW-1185">Reference proteome</keyword>
<evidence type="ECO:0000313" key="2">
    <source>
        <dbReference type="EMBL" id="MCB8876727.1"/>
    </source>
</evidence>
<feature type="transmembrane region" description="Helical" evidence="1">
    <location>
        <begin position="149"/>
        <end position="167"/>
    </location>
</feature>
<keyword evidence="1" id="KW-1133">Transmembrane helix</keyword>
<accession>A0A963YTD4</accession>
<gene>
    <name evidence="2" type="ORF">ASILVAE211_16165</name>
</gene>
<dbReference type="EMBL" id="JAESVB010000007">
    <property type="protein sequence ID" value="MCB8876727.1"/>
    <property type="molecule type" value="Genomic_DNA"/>
</dbReference>
<sequence length="202" mass="22237">MSDGARQVLRLWAREIGFSARGIAMLTFGRPEGARVFTNDMAATQRSFITALFVFPIFLLFHYLDWLAGTGPLEGRHALILDLLSFPITWAGYALLALPLLRMLGLEALWPRFIAAWNWSNLAQYVLLMLTSLPMLAHAPSIVSETAALVGYGWALWLEWWMARLVLGVSPSGAALLVLVDVAFSAIVSLVTTYPLPGFSIG</sequence>
<keyword evidence="1" id="KW-0812">Transmembrane</keyword>
<evidence type="ECO:0000256" key="1">
    <source>
        <dbReference type="SAM" id="Phobius"/>
    </source>
</evidence>
<reference evidence="2" key="1">
    <citation type="journal article" date="2021" name="Microorganisms">
        <title>Acidisoma silvae sp. nov. and Acidisomacellulosilytica sp. nov., Two Acidophilic Bacteria Isolated from Decaying Wood, Hydrolyzing Cellulose and Producing Poly-3-hydroxybutyrate.</title>
        <authorList>
            <person name="Mieszkin S."/>
            <person name="Pouder E."/>
            <person name="Uroz S."/>
            <person name="Simon-Colin C."/>
            <person name="Alain K."/>
        </authorList>
    </citation>
    <scope>NUCLEOTIDE SEQUENCE</scope>
    <source>
        <strain evidence="2">HW T2.11</strain>
    </source>
</reference>
<name>A0A963YTD4_9PROT</name>
<keyword evidence="1" id="KW-0472">Membrane</keyword>
<dbReference type="RefSeq" id="WP_227322385.1">
    <property type="nucleotide sequence ID" value="NZ_JAESVB010000007.1"/>
</dbReference>
<evidence type="ECO:0000313" key="3">
    <source>
        <dbReference type="Proteomes" id="UP000708298"/>
    </source>
</evidence>
<comment type="caution">
    <text evidence="2">The sequence shown here is derived from an EMBL/GenBank/DDBJ whole genome shotgun (WGS) entry which is preliminary data.</text>
</comment>
<feature type="transmembrane region" description="Helical" evidence="1">
    <location>
        <begin position="122"/>
        <end position="143"/>
    </location>
</feature>
<dbReference type="AlphaFoldDB" id="A0A963YTD4"/>
<dbReference type="Proteomes" id="UP000708298">
    <property type="component" value="Unassembled WGS sequence"/>
</dbReference>
<feature type="transmembrane region" description="Helical" evidence="1">
    <location>
        <begin position="174"/>
        <end position="196"/>
    </location>
</feature>
<organism evidence="2 3">
    <name type="scientific">Acidisoma silvae</name>
    <dbReference type="NCBI Taxonomy" id="2802396"/>
    <lineage>
        <taxon>Bacteria</taxon>
        <taxon>Pseudomonadati</taxon>
        <taxon>Pseudomonadota</taxon>
        <taxon>Alphaproteobacteria</taxon>
        <taxon>Acetobacterales</taxon>
        <taxon>Acidocellaceae</taxon>
        <taxon>Acidisoma</taxon>
    </lineage>
</organism>
<reference evidence="2" key="2">
    <citation type="submission" date="2021-01" db="EMBL/GenBank/DDBJ databases">
        <authorList>
            <person name="Mieszkin S."/>
            <person name="Pouder E."/>
            <person name="Alain K."/>
        </authorList>
    </citation>
    <scope>NUCLEOTIDE SEQUENCE</scope>
    <source>
        <strain evidence="2">HW T2.11</strain>
    </source>
</reference>